<feature type="transmembrane region" description="Helical" evidence="1">
    <location>
        <begin position="28"/>
        <end position="50"/>
    </location>
</feature>
<accession>A0A7W9W6R8</accession>
<reference evidence="2 3" key="1">
    <citation type="submission" date="2020-08" db="EMBL/GenBank/DDBJ databases">
        <title>Genomic Encyclopedia of Type Strains, Phase IV (KMG-IV): sequencing the most valuable type-strain genomes for metagenomic binning, comparative biology and taxonomic classification.</title>
        <authorList>
            <person name="Goeker M."/>
        </authorList>
    </citation>
    <scope>NUCLEOTIDE SEQUENCE [LARGE SCALE GENOMIC DNA]</scope>
    <source>
        <strain evidence="2 3">DSM 23562</strain>
    </source>
</reference>
<feature type="transmembrane region" description="Helical" evidence="1">
    <location>
        <begin position="169"/>
        <end position="190"/>
    </location>
</feature>
<gene>
    <name evidence="2" type="ORF">HNQ39_002131</name>
</gene>
<feature type="transmembrane region" description="Helical" evidence="1">
    <location>
        <begin position="117"/>
        <end position="135"/>
    </location>
</feature>
<proteinExistence type="predicted"/>
<feature type="transmembrane region" description="Helical" evidence="1">
    <location>
        <begin position="62"/>
        <end position="80"/>
    </location>
</feature>
<keyword evidence="1" id="KW-0472">Membrane</keyword>
<sequence>MQRQAVREEETITAETAIQKETPAQSAVSWLGGVAAGTIGAAVMTTLARFQNPEMRIGQENAWLLYALLGAITGFCSAAGRPKAARVALGMSLAIFLSPWLLEVICAFLRLNAPPAAQSPLVINACLPIGAFVFLRKWSPRLAALYSGIAFFIIDLLYNLIAVGPAPGLLTVVLISTLHGAVLGGLLAFLRECFAALQPRKKAP</sequence>
<keyword evidence="1" id="KW-0812">Transmembrane</keyword>
<dbReference type="RefSeq" id="WP_184195116.1">
    <property type="nucleotide sequence ID" value="NZ_JACHGW010000002.1"/>
</dbReference>
<name>A0A7W9W6R8_ARMRO</name>
<evidence type="ECO:0000256" key="1">
    <source>
        <dbReference type="SAM" id="Phobius"/>
    </source>
</evidence>
<evidence type="ECO:0000313" key="2">
    <source>
        <dbReference type="EMBL" id="MBB6050340.1"/>
    </source>
</evidence>
<comment type="caution">
    <text evidence="2">The sequence shown here is derived from an EMBL/GenBank/DDBJ whole genome shotgun (WGS) entry which is preliminary data.</text>
</comment>
<feature type="transmembrane region" description="Helical" evidence="1">
    <location>
        <begin position="142"/>
        <end position="163"/>
    </location>
</feature>
<keyword evidence="3" id="KW-1185">Reference proteome</keyword>
<dbReference type="Proteomes" id="UP000520814">
    <property type="component" value="Unassembled WGS sequence"/>
</dbReference>
<evidence type="ECO:0000313" key="3">
    <source>
        <dbReference type="Proteomes" id="UP000520814"/>
    </source>
</evidence>
<organism evidence="2 3">
    <name type="scientific">Armatimonas rosea</name>
    <dbReference type="NCBI Taxonomy" id="685828"/>
    <lineage>
        <taxon>Bacteria</taxon>
        <taxon>Bacillati</taxon>
        <taxon>Armatimonadota</taxon>
        <taxon>Armatimonadia</taxon>
        <taxon>Armatimonadales</taxon>
        <taxon>Armatimonadaceae</taxon>
        <taxon>Armatimonas</taxon>
    </lineage>
</organism>
<dbReference type="EMBL" id="JACHGW010000002">
    <property type="protein sequence ID" value="MBB6050340.1"/>
    <property type="molecule type" value="Genomic_DNA"/>
</dbReference>
<feature type="transmembrane region" description="Helical" evidence="1">
    <location>
        <begin position="87"/>
        <end position="111"/>
    </location>
</feature>
<protein>
    <submittedName>
        <fullName evidence="2">Uncharacterized protein</fullName>
    </submittedName>
</protein>
<keyword evidence="1" id="KW-1133">Transmembrane helix</keyword>
<dbReference type="AlphaFoldDB" id="A0A7W9W6R8"/>